<evidence type="ECO:0000313" key="3">
    <source>
        <dbReference type="Proteomes" id="UP001187346"/>
    </source>
</evidence>
<dbReference type="EMBL" id="JAWMAJ010000058">
    <property type="protein sequence ID" value="MDV7218071.1"/>
    <property type="molecule type" value="Genomic_DNA"/>
</dbReference>
<dbReference type="InterPro" id="IPR021312">
    <property type="entry name" value="DUF2889"/>
</dbReference>
<dbReference type="RefSeq" id="WP_317772249.1">
    <property type="nucleotide sequence ID" value="NZ_JAWMAJ010000058.1"/>
</dbReference>
<feature type="compositionally biased region" description="Basic and acidic residues" evidence="1">
    <location>
        <begin position="64"/>
        <end position="92"/>
    </location>
</feature>
<organism evidence="2 3">
    <name type="scientific">Streptomyces prunicolor</name>
    <dbReference type="NCBI Taxonomy" id="67348"/>
    <lineage>
        <taxon>Bacteria</taxon>
        <taxon>Bacillati</taxon>
        <taxon>Actinomycetota</taxon>
        <taxon>Actinomycetes</taxon>
        <taxon>Kitasatosporales</taxon>
        <taxon>Streptomycetaceae</taxon>
        <taxon>Streptomyces</taxon>
    </lineage>
</organism>
<name>A0ABU4FBX3_9ACTN</name>
<evidence type="ECO:0000256" key="1">
    <source>
        <dbReference type="SAM" id="MobiDB-lite"/>
    </source>
</evidence>
<comment type="caution">
    <text evidence="2">The sequence shown here is derived from an EMBL/GenBank/DDBJ whole genome shotgun (WGS) entry which is preliminary data.</text>
</comment>
<reference evidence="2 3" key="1">
    <citation type="submission" date="2023-10" db="EMBL/GenBank/DDBJ databases">
        <title>Characterization of rhizosphere-enriched actinobacteria from wheat plants lab-grown on chernevaya soil.</title>
        <authorList>
            <person name="Tikhonova E.N."/>
            <person name="Konopkin A."/>
            <person name="Kravchenko I.K."/>
        </authorList>
    </citation>
    <scope>NUCLEOTIDE SEQUENCE [LARGE SCALE GENOMIC DNA]</scope>
    <source>
        <strain evidence="2 3">RR29</strain>
    </source>
</reference>
<sequence length="349" mass="37082">MPFGSETGRRTPGSAGTPDGRSAPGSPAPISRGSIRRTTTVDARPDGTWQAGTLIDARGRDLVADGGGHTREHATHRFRARVDQDGTLRDADDTTGDAADGRLPAELVGIDSRRGFRRALTAYFGQAGGAGLQAALLDDLPGMRIISGYAQVQQHAPARPADQRPSPVIGVCAGWAAGGTAATSGEALPRMLMSRPPAVDLGGADERVWHSDPPPPRAGMRRRRLIEVTPDTVTGVYGYFRDTYCRPDGIEVVVHEYEITATVAAGVGGLQVVRELTARPGALPFPECPAAAATDVRLHGVPLGEIEPEVRRRLVGPHGCTHLNDLLRTLRLVEPMTTLFRATRGEPNQ</sequence>
<feature type="region of interest" description="Disordered" evidence="1">
    <location>
        <begin position="64"/>
        <end position="98"/>
    </location>
</feature>
<dbReference type="Pfam" id="PF11136">
    <property type="entry name" value="DUF2889"/>
    <property type="match status" value="1"/>
</dbReference>
<dbReference type="Proteomes" id="UP001187346">
    <property type="component" value="Unassembled WGS sequence"/>
</dbReference>
<proteinExistence type="predicted"/>
<accession>A0ABU4FBX3</accession>
<feature type="region of interest" description="Disordered" evidence="1">
    <location>
        <begin position="1"/>
        <end position="52"/>
    </location>
</feature>
<protein>
    <submittedName>
        <fullName evidence="2">DUF2889 domain-containing protein</fullName>
    </submittedName>
</protein>
<keyword evidence="3" id="KW-1185">Reference proteome</keyword>
<evidence type="ECO:0000313" key="2">
    <source>
        <dbReference type="EMBL" id="MDV7218071.1"/>
    </source>
</evidence>
<gene>
    <name evidence="2" type="ORF">R5A26_19170</name>
</gene>